<sequence>MDHSAGLNCGIWDYSAFFVNKFGDHSKYVITEKLFQTCYRRGAQATGGVAALLLPQDRDSYRAALVNITRQGPILHSHLI</sequence>
<organism evidence="1 2">
    <name type="scientific">Hucho hucho</name>
    <name type="common">huchen</name>
    <dbReference type="NCBI Taxonomy" id="62062"/>
    <lineage>
        <taxon>Eukaryota</taxon>
        <taxon>Metazoa</taxon>
        <taxon>Chordata</taxon>
        <taxon>Craniata</taxon>
        <taxon>Vertebrata</taxon>
        <taxon>Euteleostomi</taxon>
        <taxon>Actinopterygii</taxon>
        <taxon>Neopterygii</taxon>
        <taxon>Teleostei</taxon>
        <taxon>Protacanthopterygii</taxon>
        <taxon>Salmoniformes</taxon>
        <taxon>Salmonidae</taxon>
        <taxon>Salmoninae</taxon>
        <taxon>Hucho</taxon>
    </lineage>
</organism>
<dbReference type="Proteomes" id="UP000314982">
    <property type="component" value="Unassembled WGS sequence"/>
</dbReference>
<dbReference type="PANTHER" id="PTHR42902:SF2">
    <property type="entry name" value="MALATE SYNTHASE"/>
    <property type="match status" value="1"/>
</dbReference>
<accession>A0A4W5NA60</accession>
<dbReference type="AlphaFoldDB" id="A0A4W5NA60"/>
<dbReference type="InterPro" id="IPR011076">
    <property type="entry name" value="Malate_synth_sf"/>
</dbReference>
<dbReference type="Ensembl" id="ENSHHUT00000049430.1">
    <property type="protein sequence ID" value="ENSHHUP00000047687.1"/>
    <property type="gene ID" value="ENSHHUG00000028979.1"/>
</dbReference>
<reference evidence="2" key="1">
    <citation type="submission" date="2018-06" db="EMBL/GenBank/DDBJ databases">
        <title>Genome assembly of Danube salmon.</title>
        <authorList>
            <person name="Macqueen D.J."/>
            <person name="Gundappa M.K."/>
        </authorList>
    </citation>
    <scope>NUCLEOTIDE SEQUENCE [LARGE SCALE GENOMIC DNA]</scope>
</reference>
<proteinExistence type="predicted"/>
<dbReference type="GO" id="GO:0005737">
    <property type="term" value="C:cytoplasm"/>
    <property type="evidence" value="ECO:0007669"/>
    <property type="project" value="TreeGrafter"/>
</dbReference>
<dbReference type="STRING" id="62062.ENSHHUP00000047687"/>
<protein>
    <submittedName>
        <fullName evidence="1">Uncharacterized protein</fullName>
    </submittedName>
</protein>
<dbReference type="GO" id="GO:0004474">
    <property type="term" value="F:malate synthase activity"/>
    <property type="evidence" value="ECO:0007669"/>
    <property type="project" value="InterPro"/>
</dbReference>
<name>A0A4W5NA60_9TELE</name>
<dbReference type="Gene3D" id="3.20.20.360">
    <property type="entry name" value="Malate synthase, domain 3"/>
    <property type="match status" value="1"/>
</dbReference>
<keyword evidence="2" id="KW-1185">Reference proteome</keyword>
<dbReference type="InterPro" id="IPR046363">
    <property type="entry name" value="MS_N_TIM-barrel_dom"/>
</dbReference>
<evidence type="ECO:0000313" key="2">
    <source>
        <dbReference type="Proteomes" id="UP000314982"/>
    </source>
</evidence>
<reference evidence="1" key="2">
    <citation type="submission" date="2025-08" db="UniProtKB">
        <authorList>
            <consortium name="Ensembl"/>
        </authorList>
    </citation>
    <scope>IDENTIFICATION</scope>
</reference>
<dbReference type="SUPFAM" id="SSF51645">
    <property type="entry name" value="Malate synthase G"/>
    <property type="match status" value="1"/>
</dbReference>
<dbReference type="GO" id="GO:0006097">
    <property type="term" value="P:glyoxylate cycle"/>
    <property type="evidence" value="ECO:0007669"/>
    <property type="project" value="InterPro"/>
</dbReference>
<evidence type="ECO:0000313" key="1">
    <source>
        <dbReference type="Ensembl" id="ENSHHUP00000047687.1"/>
    </source>
</evidence>
<dbReference type="PANTHER" id="PTHR42902">
    <property type="entry name" value="MALATE SYNTHASE"/>
    <property type="match status" value="1"/>
</dbReference>
<reference evidence="1" key="3">
    <citation type="submission" date="2025-09" db="UniProtKB">
        <authorList>
            <consortium name="Ensembl"/>
        </authorList>
    </citation>
    <scope>IDENTIFICATION</scope>
</reference>
<dbReference type="InterPro" id="IPR006252">
    <property type="entry name" value="Malate_synthA"/>
</dbReference>